<evidence type="ECO:0000256" key="1">
    <source>
        <dbReference type="SAM" id="MobiDB-lite"/>
    </source>
</evidence>
<comment type="caution">
    <text evidence="2">The sequence shown here is derived from an EMBL/GenBank/DDBJ whole genome shotgun (WGS) entry which is preliminary data.</text>
</comment>
<organism evidence="2 3">
    <name type="scientific">Russula ochroleuca</name>
    <dbReference type="NCBI Taxonomy" id="152965"/>
    <lineage>
        <taxon>Eukaryota</taxon>
        <taxon>Fungi</taxon>
        <taxon>Dikarya</taxon>
        <taxon>Basidiomycota</taxon>
        <taxon>Agaricomycotina</taxon>
        <taxon>Agaricomycetes</taxon>
        <taxon>Russulales</taxon>
        <taxon>Russulaceae</taxon>
        <taxon>Russula</taxon>
    </lineage>
</organism>
<reference evidence="2" key="1">
    <citation type="submission" date="2019-10" db="EMBL/GenBank/DDBJ databases">
        <authorList>
            <consortium name="DOE Joint Genome Institute"/>
            <person name="Kuo A."/>
            <person name="Miyauchi S."/>
            <person name="Kiss E."/>
            <person name="Drula E."/>
            <person name="Kohler A."/>
            <person name="Sanchez-Garcia M."/>
            <person name="Andreopoulos B."/>
            <person name="Barry K.W."/>
            <person name="Bonito G."/>
            <person name="Buee M."/>
            <person name="Carver A."/>
            <person name="Chen C."/>
            <person name="Cichocki N."/>
            <person name="Clum A."/>
            <person name="Culley D."/>
            <person name="Crous P.W."/>
            <person name="Fauchery L."/>
            <person name="Girlanda M."/>
            <person name="Hayes R."/>
            <person name="Keri Z."/>
            <person name="LaButti K."/>
            <person name="Lipzen A."/>
            <person name="Lombard V."/>
            <person name="Magnuson J."/>
            <person name="Maillard F."/>
            <person name="Morin E."/>
            <person name="Murat C."/>
            <person name="Nolan M."/>
            <person name="Ohm R."/>
            <person name="Pangilinan J."/>
            <person name="Pereira M."/>
            <person name="Perotto S."/>
            <person name="Peter M."/>
            <person name="Riley R."/>
            <person name="Sitrit Y."/>
            <person name="Stielow B."/>
            <person name="Szollosi G."/>
            <person name="Zifcakova L."/>
            <person name="Stursova M."/>
            <person name="Spatafora J.W."/>
            <person name="Tedersoo L."/>
            <person name="Vaario L.-M."/>
            <person name="Yamada A."/>
            <person name="Yan M."/>
            <person name="Wang P."/>
            <person name="Xu J."/>
            <person name="Bruns T."/>
            <person name="Baldrian P."/>
            <person name="Vilgalys R."/>
            <person name="Henrissat B."/>
            <person name="Grigoriev I.V."/>
            <person name="Hibbett D."/>
            <person name="Nagy L.G."/>
            <person name="Martin F.M."/>
        </authorList>
    </citation>
    <scope>NUCLEOTIDE SEQUENCE</scope>
    <source>
        <strain evidence="2">Prilba</strain>
    </source>
</reference>
<reference evidence="2" key="2">
    <citation type="journal article" date="2020" name="Nat. Commun.">
        <title>Large-scale genome sequencing of mycorrhizal fungi provides insights into the early evolution of symbiotic traits.</title>
        <authorList>
            <person name="Miyauchi S."/>
            <person name="Kiss E."/>
            <person name="Kuo A."/>
            <person name="Drula E."/>
            <person name="Kohler A."/>
            <person name="Sanchez-Garcia M."/>
            <person name="Morin E."/>
            <person name="Andreopoulos B."/>
            <person name="Barry K.W."/>
            <person name="Bonito G."/>
            <person name="Buee M."/>
            <person name="Carver A."/>
            <person name="Chen C."/>
            <person name="Cichocki N."/>
            <person name="Clum A."/>
            <person name="Culley D."/>
            <person name="Crous P.W."/>
            <person name="Fauchery L."/>
            <person name="Girlanda M."/>
            <person name="Hayes R.D."/>
            <person name="Keri Z."/>
            <person name="LaButti K."/>
            <person name="Lipzen A."/>
            <person name="Lombard V."/>
            <person name="Magnuson J."/>
            <person name="Maillard F."/>
            <person name="Murat C."/>
            <person name="Nolan M."/>
            <person name="Ohm R.A."/>
            <person name="Pangilinan J."/>
            <person name="Pereira M.F."/>
            <person name="Perotto S."/>
            <person name="Peter M."/>
            <person name="Pfister S."/>
            <person name="Riley R."/>
            <person name="Sitrit Y."/>
            <person name="Stielow J.B."/>
            <person name="Szollosi G."/>
            <person name="Zifcakova L."/>
            <person name="Stursova M."/>
            <person name="Spatafora J.W."/>
            <person name="Tedersoo L."/>
            <person name="Vaario L.M."/>
            <person name="Yamada A."/>
            <person name="Yan M."/>
            <person name="Wang P."/>
            <person name="Xu J."/>
            <person name="Bruns T."/>
            <person name="Baldrian P."/>
            <person name="Vilgalys R."/>
            <person name="Dunand C."/>
            <person name="Henrissat B."/>
            <person name="Grigoriev I.V."/>
            <person name="Hibbett D."/>
            <person name="Nagy L.G."/>
            <person name="Martin F.M."/>
        </authorList>
    </citation>
    <scope>NUCLEOTIDE SEQUENCE</scope>
    <source>
        <strain evidence="2">Prilba</strain>
    </source>
</reference>
<name>A0A9P5N4T7_9AGAM</name>
<dbReference type="AlphaFoldDB" id="A0A9P5N4T7"/>
<sequence length="462" mass="49528">MTSSPRREIDEGRLDEQYVQDAFHSYLKSSLAQAKVERLLDVKVLSSAEGDLMITGPALCLYFAALRSTANPPSVPLPRRGATRREKPESSPRHDTTHLSLANCPAVFIPFLRLWSSCVPTIQNLAPEYQHDLARIICGLPPVAQPLLPVLNRLAADLRSISIEISQRRSFQDRYASDLQAAIDVGGGGSPGAKASFVPPPMYAPSPTPAYPGKGRIPPSPSPKPPHSPSHSPPRSAYTPRAPMSNSDSLAPPIPPRQPTPTIATPTSPAIELIRETLYAALADVLASTPSLLPLLKTDRPRAYFGAVALAILSVSISPSFTASSSSGTDNNNNNVMIGVRGVPLTLADCPAPLRPLMSEFSAIGREAAHIEEEDTMEAIRLVQEGRDGEVAVPRLERARLLLERGAGYDVDSGGGGRRSAEGRAVSFANRVNALALAMTRLPQFKERQDEVFKVLAGVGLS</sequence>
<dbReference type="EMBL" id="WHVB01000002">
    <property type="protein sequence ID" value="KAF8486426.1"/>
    <property type="molecule type" value="Genomic_DNA"/>
</dbReference>
<feature type="region of interest" description="Disordered" evidence="1">
    <location>
        <begin position="194"/>
        <end position="265"/>
    </location>
</feature>
<protein>
    <submittedName>
        <fullName evidence="2">Uncharacterized protein</fullName>
    </submittedName>
</protein>
<accession>A0A9P5N4T7</accession>
<feature type="compositionally biased region" description="Pro residues" evidence="1">
    <location>
        <begin position="198"/>
        <end position="210"/>
    </location>
</feature>
<gene>
    <name evidence="2" type="ORF">DFH94DRAFT_836747</name>
</gene>
<evidence type="ECO:0000313" key="3">
    <source>
        <dbReference type="Proteomes" id="UP000759537"/>
    </source>
</evidence>
<keyword evidence="3" id="KW-1185">Reference proteome</keyword>
<evidence type="ECO:0000313" key="2">
    <source>
        <dbReference type="EMBL" id="KAF8486426.1"/>
    </source>
</evidence>
<feature type="compositionally biased region" description="Pro residues" evidence="1">
    <location>
        <begin position="218"/>
        <end position="232"/>
    </location>
</feature>
<dbReference type="Proteomes" id="UP000759537">
    <property type="component" value="Unassembled WGS sequence"/>
</dbReference>
<proteinExistence type="predicted"/>
<feature type="compositionally biased region" description="Basic and acidic residues" evidence="1">
    <location>
        <begin position="83"/>
        <end position="97"/>
    </location>
</feature>
<feature type="region of interest" description="Disordered" evidence="1">
    <location>
        <begin position="74"/>
        <end position="97"/>
    </location>
</feature>
<dbReference type="OrthoDB" id="3360715at2759"/>